<dbReference type="PROSITE" id="PS51257">
    <property type="entry name" value="PROKAR_LIPOPROTEIN"/>
    <property type="match status" value="1"/>
</dbReference>
<protein>
    <submittedName>
        <fullName evidence="1">Uncharacterized protein</fullName>
    </submittedName>
</protein>
<accession>A0A6I3S5K6</accession>
<dbReference type="AlphaFoldDB" id="A0A6I3S5K6"/>
<organism evidence="1 2">
    <name type="scientific">Parasutterella excrementihominis</name>
    <dbReference type="NCBI Taxonomy" id="487175"/>
    <lineage>
        <taxon>Bacteria</taxon>
        <taxon>Pseudomonadati</taxon>
        <taxon>Pseudomonadota</taxon>
        <taxon>Betaproteobacteria</taxon>
        <taxon>Burkholderiales</taxon>
        <taxon>Sutterellaceae</taxon>
        <taxon>Parasutterella</taxon>
    </lineage>
</organism>
<gene>
    <name evidence="1" type="ORF">GMD42_13250</name>
</gene>
<name>A0A6I3S5K6_9BURK</name>
<evidence type="ECO:0000313" key="1">
    <source>
        <dbReference type="EMBL" id="MTU44524.1"/>
    </source>
</evidence>
<comment type="caution">
    <text evidence="1">The sequence shown here is derived from an EMBL/GenBank/DDBJ whole genome shotgun (WGS) entry which is preliminary data.</text>
</comment>
<dbReference type="Proteomes" id="UP000462362">
    <property type="component" value="Unassembled WGS sequence"/>
</dbReference>
<reference evidence="1 2" key="1">
    <citation type="journal article" date="2019" name="Nat. Med.">
        <title>A library of human gut bacterial isolates paired with longitudinal multiomics data enables mechanistic microbiome research.</title>
        <authorList>
            <person name="Poyet M."/>
            <person name="Groussin M."/>
            <person name="Gibbons S.M."/>
            <person name="Avila-Pacheco J."/>
            <person name="Jiang X."/>
            <person name="Kearney S.M."/>
            <person name="Perrotta A.R."/>
            <person name="Berdy B."/>
            <person name="Zhao S."/>
            <person name="Lieberman T.D."/>
            <person name="Swanson P.K."/>
            <person name="Smith M."/>
            <person name="Roesemann S."/>
            <person name="Alexander J.E."/>
            <person name="Rich S.A."/>
            <person name="Livny J."/>
            <person name="Vlamakis H."/>
            <person name="Clish C."/>
            <person name="Bullock K."/>
            <person name="Deik A."/>
            <person name="Scott J."/>
            <person name="Pierce K.A."/>
            <person name="Xavier R.J."/>
            <person name="Alm E.J."/>
        </authorList>
    </citation>
    <scope>NUCLEOTIDE SEQUENCE [LARGE SCALE GENOMIC DNA]</scope>
    <source>
        <strain evidence="1 2">BIOML-A2</strain>
    </source>
</reference>
<proteinExistence type="predicted"/>
<evidence type="ECO:0000313" key="2">
    <source>
        <dbReference type="Proteomes" id="UP000462362"/>
    </source>
</evidence>
<dbReference type="EMBL" id="WNCL01000098">
    <property type="protein sequence ID" value="MTU44524.1"/>
    <property type="molecule type" value="Genomic_DNA"/>
</dbReference>
<dbReference type="RefSeq" id="WP_118631965.1">
    <property type="nucleotide sequence ID" value="NZ_CATWOM010000049.1"/>
</dbReference>
<sequence length="365" mass="41194">MNVFARKNILLSFSVLAAFLLSGCSMDPDVEITNKNVKDAVSSLSKADAAKVAALGGDKYLLGKTLNKVSKQLPADYYNYEINELVEHARLNREFNLAQANKGELTPETVRSDFAESPDEKAIEISEISMQDHYLRALRTELKRPVPLGTATLGKGVLTCRKKDNLIALDELEHQNVEAFKKGKARKLRRKECHEMKRPAKLTLRAEDKGFGGKTIFRTARGWVDAKDLTDRTPAEELARMREDAQEKLTYLKSHPAPQFYHVFRPLLDISAKNPTRIKLAQKAILINMSQHKESWDQAAARFVQEQQDFARSEYACTFDKDCSENQKGNLRMAYYIHTPAPKNVKAGSLPCEISRVSGCRNFTN</sequence>